<evidence type="ECO:0000313" key="3">
    <source>
        <dbReference type="EMBL" id="CAL1369473.1"/>
    </source>
</evidence>
<sequence>MATSSSFQPPLPLAAALAPNHPYYISSGDSSTTQLVSIVLTGPNYHSWERSMRFGLLSKNKLAFIDPAVPTPPPGDPLYTAWQQCDTMVLGWIIRSLAPDIGQSVLWLNSAVEVWRDLSEHFSITDLVRIADLQDEVFTLKQGSMSVSEFFTKLRVLWDELMTYLPIRSCSCVPKCSCAEYARSDKIIRFLRGLGEDFESARSSILLMDPLPPINKVFSTIVQFERQNRISTTVSSNPLACAVQNNQYKGHNQSKRPVCSFCGLTGHTIDKCFKKHGYPPGYKGKSRVNAVVSESTDGSVSVENGSHTSDSIVLTQQQYRALVAQQLSVSQPPSASVPHVPVANAFTTGGATVDPAAPSSSGAMDLEIDALLRTNTFIVVPKPPDVKPIGNKWVYKVKFHSDGTVEREKARLVAKGYTQTPGIDYLDTFSPVAKLSTVRSLLALASIKGWHLHQLDANNAFLHGDLVEDVYMKLPLGLKIPGDTSNLVCKLNKSLYGLKQASRQWNHKLTEFLLQSGYTQSKADYSLFTKRQDGLFLAVLVYVDDIILAGDFLSEIESLKQKLDDAFKIKDLGNLKYFLGLEIARNETGISICQRKYVLDLLNDSGLLGAKPVATPCNPGVRLSIKSGVPLEDSSVYRRLVGRLLCLCNTRPDIAFAVHQLTQFMNAPTDVHMAAAHRVLHYLKGSSGRGLFFPSNTDLTLKAFSDSDWAGCPDSRRSTTGFCVFLGGSLISWHSKKQQTISQSSTEAEYRAMADLTCEIQWFNYLFADLGILFNKPTAMFSDSQSAIRIAENPVAHERTKHIELDCHLTRDKLASGLIKLLHVLTSDQIADLFTKSLPTAVFSDLVSKLGTLDIHAPA</sequence>
<evidence type="ECO:0000259" key="2">
    <source>
        <dbReference type="Pfam" id="PF14244"/>
    </source>
</evidence>
<name>A0AAV2D7N6_9ROSI</name>
<protein>
    <recommendedName>
        <fullName evidence="5">Reverse transcriptase Ty1/copia-type domain-containing protein</fullName>
    </recommendedName>
</protein>
<dbReference type="CDD" id="cd09272">
    <property type="entry name" value="RNase_HI_RT_Ty1"/>
    <property type="match status" value="1"/>
</dbReference>
<proteinExistence type="predicted"/>
<dbReference type="EMBL" id="OZ034815">
    <property type="protein sequence ID" value="CAL1369473.1"/>
    <property type="molecule type" value="Genomic_DNA"/>
</dbReference>
<dbReference type="AlphaFoldDB" id="A0AAV2D7N6"/>
<organism evidence="3 4">
    <name type="scientific">Linum trigynum</name>
    <dbReference type="NCBI Taxonomy" id="586398"/>
    <lineage>
        <taxon>Eukaryota</taxon>
        <taxon>Viridiplantae</taxon>
        <taxon>Streptophyta</taxon>
        <taxon>Embryophyta</taxon>
        <taxon>Tracheophyta</taxon>
        <taxon>Spermatophyta</taxon>
        <taxon>Magnoliopsida</taxon>
        <taxon>eudicotyledons</taxon>
        <taxon>Gunneridae</taxon>
        <taxon>Pentapetalae</taxon>
        <taxon>rosids</taxon>
        <taxon>fabids</taxon>
        <taxon>Malpighiales</taxon>
        <taxon>Linaceae</taxon>
        <taxon>Linum</taxon>
    </lineage>
</organism>
<dbReference type="Proteomes" id="UP001497516">
    <property type="component" value="Chromosome 2"/>
</dbReference>
<reference evidence="3 4" key="1">
    <citation type="submission" date="2024-04" db="EMBL/GenBank/DDBJ databases">
        <authorList>
            <person name="Fracassetti M."/>
        </authorList>
    </citation>
    <scope>NUCLEOTIDE SEQUENCE [LARGE SCALE GENOMIC DNA]</scope>
</reference>
<dbReference type="SUPFAM" id="SSF56672">
    <property type="entry name" value="DNA/RNA polymerases"/>
    <property type="match status" value="1"/>
</dbReference>
<accession>A0AAV2D7N6</accession>
<dbReference type="Pfam" id="PF07727">
    <property type="entry name" value="RVT_2"/>
    <property type="match status" value="1"/>
</dbReference>
<dbReference type="InterPro" id="IPR043502">
    <property type="entry name" value="DNA/RNA_pol_sf"/>
</dbReference>
<dbReference type="PANTHER" id="PTHR11439">
    <property type="entry name" value="GAG-POL-RELATED RETROTRANSPOSON"/>
    <property type="match status" value="1"/>
</dbReference>
<evidence type="ECO:0008006" key="5">
    <source>
        <dbReference type="Google" id="ProtNLM"/>
    </source>
</evidence>
<dbReference type="PANTHER" id="PTHR11439:SF470">
    <property type="entry name" value="CYSTEINE-RICH RLK (RECEPTOR-LIKE PROTEIN KINASE) 8"/>
    <property type="match status" value="1"/>
</dbReference>
<feature type="domain" description="Reverse transcriptase Ty1/copia-type" evidence="1">
    <location>
        <begin position="375"/>
        <end position="617"/>
    </location>
</feature>
<evidence type="ECO:0000313" key="4">
    <source>
        <dbReference type="Proteomes" id="UP001497516"/>
    </source>
</evidence>
<gene>
    <name evidence="3" type="ORF">LTRI10_LOCUS12066</name>
</gene>
<keyword evidence="4" id="KW-1185">Reference proteome</keyword>
<dbReference type="InterPro" id="IPR029472">
    <property type="entry name" value="Copia-like_N"/>
</dbReference>
<dbReference type="InterPro" id="IPR013103">
    <property type="entry name" value="RVT_2"/>
</dbReference>
<evidence type="ECO:0000259" key="1">
    <source>
        <dbReference type="Pfam" id="PF07727"/>
    </source>
</evidence>
<feature type="domain" description="Retrotransposon Copia-like N-terminal" evidence="2">
    <location>
        <begin position="29"/>
        <end position="72"/>
    </location>
</feature>
<dbReference type="Pfam" id="PF14244">
    <property type="entry name" value="Retrotran_gag_3"/>
    <property type="match status" value="1"/>
</dbReference>